<evidence type="ECO:0000256" key="14">
    <source>
        <dbReference type="SAM" id="Phobius"/>
    </source>
</evidence>
<dbReference type="EC" id="2.5.1.87" evidence="5"/>
<keyword evidence="16" id="KW-1185">Reference proteome</keyword>
<evidence type="ECO:0000256" key="1">
    <source>
        <dbReference type="ARBA" id="ARBA00001946"/>
    </source>
</evidence>
<dbReference type="AlphaFoldDB" id="A0A3M7LWY0"/>
<keyword evidence="6" id="KW-0808">Transferase</keyword>
<sequence>MRKHMQDELLYTVQPPLRARIDALYKPRMTCDNFHVMARHGMAEQARYAHSVLGLRSEATAATRLTPAQESAFRRSKQLSAQQREELLKPFLPSDPSDSEAQVQKKKALRDRRQRASQKHRKPLTGPARAFLYFAIYHVVALFFSIFFRFRRAYRLVRGKIVSLLKYHHRTPEFIAHDVKDLDKLPRHLSVIVEYQEDDGSQGTAGLEGLVNDVCEIAAWAASAGIPLLSVYERTAYFGPRRKPTLSLRAPHLSSYSPPNTPPQNAALNGDEAKEERQNLTVLLLSEHDGRDTIVDLTRTLAEMAQKGDVREEQINMDLIDAQLNDHVSSEPELLILFSPTVQLKGYPPWQLRLTEIFHLPDNKGVNYQVFLRALYNFAKVEMRLGR</sequence>
<evidence type="ECO:0000256" key="8">
    <source>
        <dbReference type="ARBA" id="ARBA00022824"/>
    </source>
</evidence>
<dbReference type="EMBL" id="KE747809">
    <property type="protein sequence ID" value="RMZ66724.1"/>
    <property type="molecule type" value="Genomic_DNA"/>
</dbReference>
<keyword evidence="8" id="KW-0256">Endoplasmic reticulum</keyword>
<evidence type="ECO:0000256" key="2">
    <source>
        <dbReference type="ARBA" id="ARBA00004586"/>
    </source>
</evidence>
<keyword evidence="11 14" id="KW-0472">Membrane</keyword>
<comment type="subcellular location">
    <subcellularLocation>
        <location evidence="2">Endoplasmic reticulum membrane</location>
    </subcellularLocation>
</comment>
<comment type="pathway">
    <text evidence="3">Protein modification; protein glycosylation.</text>
</comment>
<feature type="region of interest" description="Disordered" evidence="13">
    <location>
        <begin position="249"/>
        <end position="273"/>
    </location>
</feature>
<evidence type="ECO:0000256" key="4">
    <source>
        <dbReference type="ARBA" id="ARBA00005432"/>
    </source>
</evidence>
<evidence type="ECO:0000313" key="15">
    <source>
        <dbReference type="EMBL" id="RMZ66724.1"/>
    </source>
</evidence>
<evidence type="ECO:0000256" key="3">
    <source>
        <dbReference type="ARBA" id="ARBA00004922"/>
    </source>
</evidence>
<organism evidence="15 16">
    <name type="scientific">Pyrenophora seminiperda CCB06</name>
    <dbReference type="NCBI Taxonomy" id="1302712"/>
    <lineage>
        <taxon>Eukaryota</taxon>
        <taxon>Fungi</taxon>
        <taxon>Dikarya</taxon>
        <taxon>Ascomycota</taxon>
        <taxon>Pezizomycotina</taxon>
        <taxon>Dothideomycetes</taxon>
        <taxon>Pleosporomycetidae</taxon>
        <taxon>Pleosporales</taxon>
        <taxon>Pleosporineae</taxon>
        <taxon>Pleosporaceae</taxon>
        <taxon>Pyrenophora</taxon>
    </lineage>
</organism>
<dbReference type="PANTHER" id="PTHR21528:SF0">
    <property type="entry name" value="DEHYDRODOLICHYL DIPHOSPHATE SYNTHASE COMPLEX SUBUNIT NUS1"/>
    <property type="match status" value="1"/>
</dbReference>
<accession>A0A3M7LWY0</accession>
<feature type="compositionally biased region" description="Basic residues" evidence="13">
    <location>
        <begin position="104"/>
        <end position="122"/>
    </location>
</feature>
<evidence type="ECO:0000313" key="16">
    <source>
        <dbReference type="Proteomes" id="UP000265663"/>
    </source>
</evidence>
<evidence type="ECO:0000256" key="9">
    <source>
        <dbReference type="ARBA" id="ARBA00022842"/>
    </source>
</evidence>
<evidence type="ECO:0000256" key="10">
    <source>
        <dbReference type="ARBA" id="ARBA00022989"/>
    </source>
</evidence>
<reference evidence="15 16" key="1">
    <citation type="journal article" date="2014" name="PLoS ONE">
        <title>De novo Genome Assembly of the Fungal Plant Pathogen Pyrenophora semeniperda.</title>
        <authorList>
            <person name="Soliai M.M."/>
            <person name="Meyer S.E."/>
            <person name="Udall J.A."/>
            <person name="Elzinga D.E."/>
            <person name="Hermansen R.A."/>
            <person name="Bodily P.M."/>
            <person name="Hart A.A."/>
            <person name="Coleman C.E."/>
        </authorList>
    </citation>
    <scope>NUCLEOTIDE SEQUENCE [LARGE SCALE GENOMIC DNA]</scope>
    <source>
        <strain evidence="15 16">CCB06</strain>
        <tissue evidence="15">Mycelium</tissue>
    </source>
</reference>
<dbReference type="SUPFAM" id="SSF64005">
    <property type="entry name" value="Undecaprenyl diphosphate synthase"/>
    <property type="match status" value="1"/>
</dbReference>
<dbReference type="UniPathway" id="UPA00378"/>
<evidence type="ECO:0000256" key="12">
    <source>
        <dbReference type="ARBA" id="ARBA00047353"/>
    </source>
</evidence>
<proteinExistence type="inferred from homology"/>
<keyword evidence="9" id="KW-0460">Magnesium</keyword>
<feature type="region of interest" description="Disordered" evidence="13">
    <location>
        <begin position="90"/>
        <end position="122"/>
    </location>
</feature>
<comment type="catalytic activity">
    <reaction evidence="12">
        <text>n isopentenyl diphosphate + (2E,6E)-farnesyl diphosphate = a di-trans,poly-cis-polyprenyl diphosphate + n diphosphate</text>
        <dbReference type="Rhea" id="RHEA:53008"/>
        <dbReference type="Rhea" id="RHEA-COMP:19494"/>
        <dbReference type="ChEBI" id="CHEBI:33019"/>
        <dbReference type="ChEBI" id="CHEBI:128769"/>
        <dbReference type="ChEBI" id="CHEBI:136960"/>
        <dbReference type="ChEBI" id="CHEBI:175763"/>
        <dbReference type="EC" id="2.5.1.87"/>
    </reaction>
</comment>
<dbReference type="GO" id="GO:0045547">
    <property type="term" value="F:ditrans,polycis-polyprenyl diphosphate synthase [(2E,6E)-farnesyl diphosphate specific] activity"/>
    <property type="evidence" value="ECO:0007669"/>
    <property type="project" value="UniProtKB-EC"/>
</dbReference>
<dbReference type="GO" id="GO:0005789">
    <property type="term" value="C:endoplasmic reticulum membrane"/>
    <property type="evidence" value="ECO:0007669"/>
    <property type="project" value="UniProtKB-SubCell"/>
</dbReference>
<dbReference type="PANTHER" id="PTHR21528">
    <property type="entry name" value="DEHYDRODOLICHYL DIPHOSPHATE SYNTHASE COMPLEX SUBUNIT NUS1"/>
    <property type="match status" value="1"/>
</dbReference>
<feature type="transmembrane region" description="Helical" evidence="14">
    <location>
        <begin position="130"/>
        <end position="150"/>
    </location>
</feature>
<evidence type="ECO:0000256" key="11">
    <source>
        <dbReference type="ARBA" id="ARBA00023136"/>
    </source>
</evidence>
<dbReference type="Proteomes" id="UP000265663">
    <property type="component" value="Unassembled WGS sequence"/>
</dbReference>
<keyword evidence="10 14" id="KW-1133">Transmembrane helix</keyword>
<dbReference type="Gene3D" id="3.40.1180.10">
    <property type="entry name" value="Decaprenyl diphosphate synthase-like"/>
    <property type="match status" value="1"/>
</dbReference>
<feature type="compositionally biased region" description="Polar residues" evidence="13">
    <location>
        <begin position="254"/>
        <end position="267"/>
    </location>
</feature>
<evidence type="ECO:0000256" key="7">
    <source>
        <dbReference type="ARBA" id="ARBA00022692"/>
    </source>
</evidence>
<dbReference type="GO" id="GO:1904423">
    <property type="term" value="C:dehydrodolichyl diphosphate synthase complex"/>
    <property type="evidence" value="ECO:0007669"/>
    <property type="project" value="InterPro"/>
</dbReference>
<comment type="cofactor">
    <cofactor evidence="1">
        <name>Mg(2+)</name>
        <dbReference type="ChEBI" id="CHEBI:18420"/>
    </cofactor>
</comment>
<gene>
    <name evidence="15" type="ORF">GMOD_00002087</name>
</gene>
<dbReference type="InterPro" id="IPR036424">
    <property type="entry name" value="UPP_synth-like_sf"/>
</dbReference>
<evidence type="ECO:0000256" key="5">
    <source>
        <dbReference type="ARBA" id="ARBA00012596"/>
    </source>
</evidence>
<keyword evidence="7 14" id="KW-0812">Transmembrane</keyword>
<comment type="similarity">
    <text evidence="4">Belongs to the UPP synthase family.</text>
</comment>
<evidence type="ECO:0000256" key="13">
    <source>
        <dbReference type="SAM" id="MobiDB-lite"/>
    </source>
</evidence>
<dbReference type="InterPro" id="IPR038887">
    <property type="entry name" value="Nus1/NgBR"/>
</dbReference>
<name>A0A3M7LWY0_9PLEO</name>
<dbReference type="OrthoDB" id="19639at2759"/>
<protein>
    <recommendedName>
        <fullName evidence="5">ditrans,polycis-polyprenyl diphosphate synthase [(2E,6E)-farnesyldiphosphate specific]</fullName>
        <ecNumber evidence="5">2.5.1.87</ecNumber>
    </recommendedName>
</protein>
<evidence type="ECO:0000256" key="6">
    <source>
        <dbReference type="ARBA" id="ARBA00022679"/>
    </source>
</evidence>